<protein>
    <submittedName>
        <fullName evidence="1">Uncharacterized protein</fullName>
    </submittedName>
</protein>
<dbReference type="EMBL" id="BQNB010017212">
    <property type="protein sequence ID" value="GJT60580.1"/>
    <property type="molecule type" value="Genomic_DNA"/>
</dbReference>
<evidence type="ECO:0000313" key="1">
    <source>
        <dbReference type="EMBL" id="GJT60580.1"/>
    </source>
</evidence>
<name>A0ABQ5FB80_9ASTR</name>
<reference evidence="1" key="2">
    <citation type="submission" date="2022-01" db="EMBL/GenBank/DDBJ databases">
        <authorList>
            <person name="Yamashiro T."/>
            <person name="Shiraishi A."/>
            <person name="Satake H."/>
            <person name="Nakayama K."/>
        </authorList>
    </citation>
    <scope>NUCLEOTIDE SEQUENCE</scope>
</reference>
<comment type="caution">
    <text evidence="1">The sequence shown here is derived from an EMBL/GenBank/DDBJ whole genome shotgun (WGS) entry which is preliminary data.</text>
</comment>
<accession>A0ABQ5FB80</accession>
<dbReference type="Proteomes" id="UP001151760">
    <property type="component" value="Unassembled WGS sequence"/>
</dbReference>
<organism evidence="1 2">
    <name type="scientific">Tanacetum coccineum</name>
    <dbReference type="NCBI Taxonomy" id="301880"/>
    <lineage>
        <taxon>Eukaryota</taxon>
        <taxon>Viridiplantae</taxon>
        <taxon>Streptophyta</taxon>
        <taxon>Embryophyta</taxon>
        <taxon>Tracheophyta</taxon>
        <taxon>Spermatophyta</taxon>
        <taxon>Magnoliopsida</taxon>
        <taxon>eudicotyledons</taxon>
        <taxon>Gunneridae</taxon>
        <taxon>Pentapetalae</taxon>
        <taxon>asterids</taxon>
        <taxon>campanulids</taxon>
        <taxon>Asterales</taxon>
        <taxon>Asteraceae</taxon>
        <taxon>Asteroideae</taxon>
        <taxon>Anthemideae</taxon>
        <taxon>Anthemidinae</taxon>
        <taxon>Tanacetum</taxon>
    </lineage>
</organism>
<gene>
    <name evidence="1" type="ORF">Tco_1004113</name>
</gene>
<evidence type="ECO:0000313" key="2">
    <source>
        <dbReference type="Proteomes" id="UP001151760"/>
    </source>
</evidence>
<proteinExistence type="predicted"/>
<reference evidence="1" key="1">
    <citation type="journal article" date="2022" name="Int. J. Mol. Sci.">
        <title>Draft Genome of Tanacetum Coccineum: Genomic Comparison of Closely Related Tanacetum-Family Plants.</title>
        <authorList>
            <person name="Yamashiro T."/>
            <person name="Shiraishi A."/>
            <person name="Nakayama K."/>
            <person name="Satake H."/>
        </authorList>
    </citation>
    <scope>NUCLEOTIDE SEQUENCE</scope>
</reference>
<keyword evidence="2" id="KW-1185">Reference proteome</keyword>
<sequence>MVAEWGGASRVRGCGGGDTAADGGDGAWCRDGDEGGVGVGCATVVAMVVAYDGDGGCSHGDAAAAVGDEGGWW</sequence>